<dbReference type="NCBIfam" id="TIGR00430">
    <property type="entry name" value="Q_tRNA_tgt"/>
    <property type="match status" value="1"/>
</dbReference>
<keyword evidence="2 5" id="KW-0808">Transferase</keyword>
<reference evidence="5 6" key="1">
    <citation type="journal article" date="2021" name="Nat. Commun.">
        <title>Reductive evolution and unique predatory mode in the CPR bacterium Vampirococcus lugosii.</title>
        <authorList>
            <person name="Moreira D."/>
            <person name="Zivanovic Y."/>
            <person name="Lopez-Archilla A.I."/>
            <person name="Iniesto M."/>
            <person name="Lopez-Garcia P."/>
        </authorList>
    </citation>
    <scope>NUCLEOTIDE SEQUENCE [LARGE SCALE GENOMIC DNA]</scope>
    <source>
        <strain evidence="5">Chiprana</strain>
    </source>
</reference>
<evidence type="ECO:0000256" key="1">
    <source>
        <dbReference type="ARBA" id="ARBA00022676"/>
    </source>
</evidence>
<keyword evidence="3" id="KW-0819">tRNA processing</keyword>
<dbReference type="InterPro" id="IPR036511">
    <property type="entry name" value="TGT-like_sf"/>
</dbReference>
<sequence>MKNNKLKFDIIKTKGKARVAKLNLNGKTITTPVFMPVGTKATIKSMILDILNDPKYTGTDKKIGIILANTFHMYISAGHKTVKYFGGLHKFQNWDGLILTDSGGFQVFSLGLDKRSSRNKSLVKIKNDGVWFRSPKDGSEHIFTPEKVVDIQGDLFSDIMMVLDVCSPVHGNDKKQTAKQMNLTHIWAKKAFDYFENKYNDLNGVLFPIIQGGLHKDLRLESLDFLNNYAWDGIAIGGVSVGETKEEMYKVVDWLSNSLLENKPRYLMGVGTPEDLLETIYQGIDMYDCVLPTRLARHGVAFHSSGERIRIKNSIHKMSKDSLDNECQCFTCKNFTRGYLHHLFKEKEMLGSTLLSLHNIVHLHNLTEQIKKDILS</sequence>
<comment type="caution">
    <text evidence="5">The sequence shown here is derived from an EMBL/GenBank/DDBJ whole genome shotgun (WGS) entry which is preliminary data.</text>
</comment>
<feature type="domain" description="tRNA-guanine(15) transglycosylase-like" evidence="4">
    <location>
        <begin position="16"/>
        <end position="375"/>
    </location>
</feature>
<dbReference type="InterPro" id="IPR002616">
    <property type="entry name" value="tRNA_ribo_trans-like"/>
</dbReference>
<dbReference type="Gene3D" id="3.20.20.105">
    <property type="entry name" value="Queuine tRNA-ribosyltransferase-like"/>
    <property type="match status" value="1"/>
</dbReference>
<dbReference type="RefSeq" id="WP_213349253.1">
    <property type="nucleotide sequence ID" value="NZ_JAEDAM010000039.1"/>
</dbReference>
<dbReference type="GO" id="GO:0016757">
    <property type="term" value="F:glycosyltransferase activity"/>
    <property type="evidence" value="ECO:0007669"/>
    <property type="project" value="UniProtKB-KW"/>
</dbReference>
<name>A0ABS5QLR9_9BACT</name>
<dbReference type="Pfam" id="PF01702">
    <property type="entry name" value="TGT"/>
    <property type="match status" value="1"/>
</dbReference>
<protein>
    <submittedName>
        <fullName evidence="5">tRNA-guanine transglycosylase</fullName>
        <ecNumber evidence="5">2.4.2.29</ecNumber>
    </submittedName>
</protein>
<dbReference type="InterPro" id="IPR050076">
    <property type="entry name" value="ArchSynthase1/Queuine_TRR"/>
</dbReference>
<evidence type="ECO:0000259" key="4">
    <source>
        <dbReference type="Pfam" id="PF01702"/>
    </source>
</evidence>
<evidence type="ECO:0000256" key="2">
    <source>
        <dbReference type="ARBA" id="ARBA00022679"/>
    </source>
</evidence>
<dbReference type="NCBIfam" id="TIGR00449">
    <property type="entry name" value="tgt_general"/>
    <property type="match status" value="1"/>
</dbReference>
<accession>A0ABS5QLR9</accession>
<dbReference type="SUPFAM" id="SSF51713">
    <property type="entry name" value="tRNA-guanine transglycosylase"/>
    <property type="match status" value="1"/>
</dbReference>
<evidence type="ECO:0000256" key="3">
    <source>
        <dbReference type="ARBA" id="ARBA00022694"/>
    </source>
</evidence>
<organism evidence="5 6">
    <name type="scientific">Candidatus Vampirococcus lugosii</name>
    <dbReference type="NCBI Taxonomy" id="2789015"/>
    <lineage>
        <taxon>Bacteria</taxon>
        <taxon>Candidatus Absconditibacteriota</taxon>
        <taxon>Vampirococcus</taxon>
    </lineage>
</organism>
<dbReference type="EC" id="2.4.2.29" evidence="5"/>
<proteinExistence type="predicted"/>
<dbReference type="EMBL" id="JAEDAM010000039">
    <property type="protein sequence ID" value="MBS8122088.1"/>
    <property type="molecule type" value="Genomic_DNA"/>
</dbReference>
<dbReference type="Proteomes" id="UP000680365">
    <property type="component" value="Unassembled WGS sequence"/>
</dbReference>
<dbReference type="PANTHER" id="PTHR46499:SF1">
    <property type="entry name" value="QUEUINE TRNA-RIBOSYLTRANSFERASE"/>
    <property type="match status" value="1"/>
</dbReference>
<keyword evidence="1 5" id="KW-0328">Glycosyltransferase</keyword>
<evidence type="ECO:0000313" key="5">
    <source>
        <dbReference type="EMBL" id="MBS8122088.1"/>
    </source>
</evidence>
<gene>
    <name evidence="5" type="ORF">VAMP_102n82</name>
</gene>
<evidence type="ECO:0000313" key="6">
    <source>
        <dbReference type="Proteomes" id="UP000680365"/>
    </source>
</evidence>
<dbReference type="PANTHER" id="PTHR46499">
    <property type="entry name" value="QUEUINE TRNA-RIBOSYLTRANSFERASE"/>
    <property type="match status" value="1"/>
</dbReference>
<dbReference type="InterPro" id="IPR004803">
    <property type="entry name" value="TGT"/>
</dbReference>
<keyword evidence="6" id="KW-1185">Reference proteome</keyword>